<evidence type="ECO:0000256" key="2">
    <source>
        <dbReference type="ARBA" id="ARBA00022729"/>
    </source>
</evidence>
<comment type="similarity">
    <text evidence="1">Belongs to the 'GDSL' lipolytic enzyme family.</text>
</comment>
<keyword evidence="7" id="KW-1185">Reference proteome</keyword>
<dbReference type="AlphaFoldDB" id="A0A151S562"/>
<proteinExistence type="inferred from homology"/>
<dbReference type="OMA" id="TICSHPQ"/>
<keyword evidence="2 5" id="KW-0732">Signal</keyword>
<dbReference type="Pfam" id="PF00657">
    <property type="entry name" value="Lipase_GDSL"/>
    <property type="match status" value="2"/>
</dbReference>
<evidence type="ECO:0000313" key="7">
    <source>
        <dbReference type="Proteomes" id="UP000075243"/>
    </source>
</evidence>
<dbReference type="InterPro" id="IPR035669">
    <property type="entry name" value="SGNH_plant_lipase-like"/>
</dbReference>
<evidence type="ECO:0000256" key="4">
    <source>
        <dbReference type="ARBA" id="ARBA00023180"/>
    </source>
</evidence>
<dbReference type="Proteomes" id="UP000075243">
    <property type="component" value="Unassembled WGS sequence"/>
</dbReference>
<accession>A0A151S562</accession>
<evidence type="ECO:0000256" key="5">
    <source>
        <dbReference type="SAM" id="SignalP"/>
    </source>
</evidence>
<dbReference type="InterPro" id="IPR001087">
    <property type="entry name" value="GDSL"/>
</dbReference>
<protein>
    <submittedName>
        <fullName evidence="6">GDSL esterase/lipase At1g28610 family</fullName>
    </submittedName>
</protein>
<feature type="chain" id="PRO_5007588309" evidence="5">
    <location>
        <begin position="24"/>
        <end position="320"/>
    </location>
</feature>
<dbReference type="CDD" id="cd01837">
    <property type="entry name" value="SGNH_plant_lipase_like"/>
    <property type="match status" value="1"/>
</dbReference>
<gene>
    <name evidence="6" type="ORF">KK1_028339</name>
</gene>
<dbReference type="PANTHER" id="PTHR22835">
    <property type="entry name" value="ZINC FINGER FYVE DOMAIN CONTAINING PROTEIN"/>
    <property type="match status" value="1"/>
</dbReference>
<evidence type="ECO:0000256" key="3">
    <source>
        <dbReference type="ARBA" id="ARBA00022801"/>
    </source>
</evidence>
<evidence type="ECO:0000256" key="1">
    <source>
        <dbReference type="ARBA" id="ARBA00008668"/>
    </source>
</evidence>
<keyword evidence="4" id="KW-0325">Glycoprotein</keyword>
<name>A0A151S562_CAJCA</name>
<keyword evidence="3" id="KW-0378">Hydrolase</keyword>
<dbReference type="Gramene" id="C.cajan_27449.t">
    <property type="protein sequence ID" value="C.cajan_27449.t"/>
    <property type="gene ID" value="C.cajan_27449"/>
</dbReference>
<sequence>MKIFILFSITFACGFLSNVVSNANPLPYEAIFNFGDSISDTGNAASQHPAMPSNSPYGSTYFKHPSGRMSNGRLIIDFIAEAYGLPVLPPYLSITKGQDIKKGVNFAYAGSTALDQNVFKQKSMNVEAAAYSLSTQLDWFKKFKPTICKSKEEEGAVELVVPGNFPIGCNSAVLAIVNSDKECDYDQFGCLIAYNGFIEYYNEQLKNAIETLRQKNLHVKITYFDYYGATRRLFQAPQQYGFSSGKIQTFKACCGKGEPYGFSAQIYCGSSAATVCSDPSKYINWDGPHFTEATYRLIAKGVVEGPFANPSLKSPPFKIA</sequence>
<dbReference type="EMBL" id="KQ483466">
    <property type="protein sequence ID" value="KYP49946.1"/>
    <property type="molecule type" value="Genomic_DNA"/>
</dbReference>
<reference evidence="6" key="1">
    <citation type="journal article" date="2012" name="Nat. Biotechnol.">
        <title>Draft genome sequence of pigeonpea (Cajanus cajan), an orphan legume crop of resource-poor farmers.</title>
        <authorList>
            <person name="Varshney R.K."/>
            <person name="Chen W."/>
            <person name="Li Y."/>
            <person name="Bharti A.K."/>
            <person name="Saxena R.K."/>
            <person name="Schlueter J.A."/>
            <person name="Donoghue M.T."/>
            <person name="Azam S."/>
            <person name="Fan G."/>
            <person name="Whaley A.M."/>
            <person name="Farmer A.D."/>
            <person name="Sheridan J."/>
            <person name="Iwata A."/>
            <person name="Tuteja R."/>
            <person name="Penmetsa R.V."/>
            <person name="Wu W."/>
            <person name="Upadhyaya H.D."/>
            <person name="Yang S.P."/>
            <person name="Shah T."/>
            <person name="Saxena K.B."/>
            <person name="Michael T."/>
            <person name="McCombie W.R."/>
            <person name="Yang B."/>
            <person name="Zhang G."/>
            <person name="Yang H."/>
            <person name="Wang J."/>
            <person name="Spillane C."/>
            <person name="Cook D.R."/>
            <person name="May G.D."/>
            <person name="Xu X."/>
            <person name="Jackson S.A."/>
        </authorList>
    </citation>
    <scope>NUCLEOTIDE SEQUENCE [LARGE SCALE GENOMIC DNA]</scope>
</reference>
<dbReference type="Gene3D" id="3.40.50.1110">
    <property type="entry name" value="SGNH hydrolase"/>
    <property type="match status" value="2"/>
</dbReference>
<feature type="signal peptide" evidence="5">
    <location>
        <begin position="1"/>
        <end position="23"/>
    </location>
</feature>
<dbReference type="GO" id="GO:0016788">
    <property type="term" value="F:hydrolase activity, acting on ester bonds"/>
    <property type="evidence" value="ECO:0007669"/>
    <property type="project" value="InterPro"/>
</dbReference>
<organism evidence="6 7">
    <name type="scientific">Cajanus cajan</name>
    <name type="common">Pigeon pea</name>
    <name type="synonym">Cajanus indicus</name>
    <dbReference type="NCBI Taxonomy" id="3821"/>
    <lineage>
        <taxon>Eukaryota</taxon>
        <taxon>Viridiplantae</taxon>
        <taxon>Streptophyta</taxon>
        <taxon>Embryophyta</taxon>
        <taxon>Tracheophyta</taxon>
        <taxon>Spermatophyta</taxon>
        <taxon>Magnoliopsida</taxon>
        <taxon>eudicotyledons</taxon>
        <taxon>Gunneridae</taxon>
        <taxon>Pentapetalae</taxon>
        <taxon>rosids</taxon>
        <taxon>fabids</taxon>
        <taxon>Fabales</taxon>
        <taxon>Fabaceae</taxon>
        <taxon>Papilionoideae</taxon>
        <taxon>50 kb inversion clade</taxon>
        <taxon>NPAAA clade</taxon>
        <taxon>indigoferoid/millettioid clade</taxon>
        <taxon>Phaseoleae</taxon>
        <taxon>Cajanus</taxon>
    </lineage>
</organism>
<dbReference type="InterPro" id="IPR036514">
    <property type="entry name" value="SGNH_hydro_sf"/>
</dbReference>
<dbReference type="PANTHER" id="PTHR22835:SF577">
    <property type="entry name" value="GDSL-LIKE LIPASE_ACYLHYDROLASE SUPERFAMILY PROTEIN"/>
    <property type="match status" value="1"/>
</dbReference>
<dbReference type="SUPFAM" id="SSF52266">
    <property type="entry name" value="SGNH hydrolase"/>
    <property type="match status" value="1"/>
</dbReference>
<evidence type="ECO:0000313" key="6">
    <source>
        <dbReference type="EMBL" id="KYP49946.1"/>
    </source>
</evidence>